<feature type="compositionally biased region" description="Low complexity" evidence="1">
    <location>
        <begin position="10"/>
        <end position="26"/>
    </location>
</feature>
<feature type="non-terminal residue" evidence="2">
    <location>
        <position position="1"/>
    </location>
</feature>
<reference evidence="2" key="1">
    <citation type="submission" date="2020-02" db="EMBL/GenBank/DDBJ databases">
        <authorList>
            <person name="Meier V. D."/>
        </authorList>
    </citation>
    <scope>NUCLEOTIDE SEQUENCE</scope>
    <source>
        <strain evidence="2">AVDCRST_MAG64</strain>
    </source>
</reference>
<feature type="compositionally biased region" description="Basic and acidic residues" evidence="1">
    <location>
        <begin position="46"/>
        <end position="65"/>
    </location>
</feature>
<dbReference type="EMBL" id="CADCUQ010000202">
    <property type="protein sequence ID" value="CAA9383972.1"/>
    <property type="molecule type" value="Genomic_DNA"/>
</dbReference>
<organism evidence="2">
    <name type="scientific">uncultured Phycisphaerae bacterium</name>
    <dbReference type="NCBI Taxonomy" id="904963"/>
    <lineage>
        <taxon>Bacteria</taxon>
        <taxon>Pseudomonadati</taxon>
        <taxon>Planctomycetota</taxon>
        <taxon>Phycisphaerae</taxon>
        <taxon>environmental samples</taxon>
    </lineage>
</organism>
<feature type="region of interest" description="Disordered" evidence="1">
    <location>
        <begin position="1"/>
        <end position="145"/>
    </location>
</feature>
<proteinExistence type="predicted"/>
<name>A0A6J4NEQ7_9BACT</name>
<feature type="compositionally biased region" description="Basic residues" evidence="1">
    <location>
        <begin position="124"/>
        <end position="133"/>
    </location>
</feature>
<feature type="non-terminal residue" evidence="2">
    <location>
        <position position="173"/>
    </location>
</feature>
<accession>A0A6J4NEQ7</accession>
<protein>
    <submittedName>
        <fullName evidence="2">Similarities with tr/Q12218 Saccharomyces cerevisiae YOR009w</fullName>
    </submittedName>
</protein>
<evidence type="ECO:0000256" key="1">
    <source>
        <dbReference type="SAM" id="MobiDB-lite"/>
    </source>
</evidence>
<gene>
    <name evidence="2" type="ORF">AVDCRST_MAG64-924</name>
</gene>
<feature type="compositionally biased region" description="Low complexity" evidence="1">
    <location>
        <begin position="134"/>
        <end position="145"/>
    </location>
</feature>
<sequence length="173" mass="18325">GGRARGRRGPLGALARASAVGGVRADLGARRGGACGDAAHPGRPRAPRERQRAPRHHDRGDRPPRAPDPAGPQPDRRAARPAGLPRAPPGRGRSWRRPAPQPRRRPCPGTPMWPRCPGTPRPTRPARRCRTAGRRAAPAAAGTGTVAATRVGPRFCVQATVKRPAATQQDQTL</sequence>
<feature type="compositionally biased region" description="Low complexity" evidence="1">
    <location>
        <begin position="80"/>
        <end position="92"/>
    </location>
</feature>
<dbReference type="AlphaFoldDB" id="A0A6J4NEQ7"/>
<evidence type="ECO:0000313" key="2">
    <source>
        <dbReference type="EMBL" id="CAA9383972.1"/>
    </source>
</evidence>